<dbReference type="RefSeq" id="WP_143915957.1">
    <property type="nucleotide sequence ID" value="NZ_CANMIK010000013.1"/>
</dbReference>
<dbReference type="InterPro" id="IPR026341">
    <property type="entry name" value="T9SS_type_B"/>
</dbReference>
<feature type="domain" description="Bacterial Ig-like" evidence="2">
    <location>
        <begin position="1381"/>
        <end position="1481"/>
    </location>
</feature>
<feature type="signal peptide" evidence="1">
    <location>
        <begin position="1"/>
        <end position="22"/>
    </location>
</feature>
<evidence type="ECO:0000313" key="3">
    <source>
        <dbReference type="EMBL" id="TSE09759.1"/>
    </source>
</evidence>
<evidence type="ECO:0000259" key="2">
    <source>
        <dbReference type="Pfam" id="PF19078"/>
    </source>
</evidence>
<dbReference type="InterPro" id="IPR044048">
    <property type="entry name" value="Big_12"/>
</dbReference>
<name>A0A554VN23_9FLAO</name>
<protein>
    <submittedName>
        <fullName evidence="3">T9SS type B sorting domain-containing protein</fullName>
    </submittedName>
</protein>
<dbReference type="Proteomes" id="UP000318833">
    <property type="component" value="Unassembled WGS sequence"/>
</dbReference>
<keyword evidence="4" id="KW-1185">Reference proteome</keyword>
<accession>A0A554VN23</accession>
<comment type="caution">
    <text evidence="3">The sequence shown here is derived from an EMBL/GenBank/DDBJ whole genome shotgun (WGS) entry which is preliminary data.</text>
</comment>
<reference evidence="3 4" key="1">
    <citation type="submission" date="2019-07" db="EMBL/GenBank/DDBJ databases">
        <title>The draft genome sequence of Aquimarina algiphila M91.</title>
        <authorList>
            <person name="Meng X."/>
        </authorList>
    </citation>
    <scope>NUCLEOTIDE SEQUENCE [LARGE SCALE GENOMIC DNA]</scope>
    <source>
        <strain evidence="3 4">M91</strain>
    </source>
</reference>
<sequence>MKRIILLCFISFSFFNVVIAYAHSKKNTLSIKETNHTTAFVSDFFSTLDFGADPIDAYTITKKINELSYYVPTTPSTPGTATTFTGTDFFLEPSAVALSNTQFVIAYRSSASGTPGEAIVGTLSGNAISFGNRTQFASTVGATHTAISAISATQFIVAFEDERGVADVGEMRIGTVSGNTISFGSSFDFAPGDVDAIEMEALSSSSHIVVYRDVEDSNRGKAKIITVSGATLSFGTAATFLTDATIWTGLDVLSPSTFVVVYQATTAGSEGGAVIGSVSGSTIILGSANIFESNCRQVDVVAISSNKFVVSYDDDDDGNGYVQVGSVSGTTITGYGTRQQLVTTVGGVRLAPSSSDKFIAMYTPTSGTDPTYAKEGEVIGTDITLSAQATIHSGNSDIQAMEVVQLDNGKHIYIYQDESNGSVGKAIYGEASSPTPTPNLTATLTDALLIDNISNGLVNPGETLRYTTTITNSDADATGVNYTISTDALTTLVVGSVTTTQGTVTTGNTAGDTSTAINIGTITDGSSVTITFDVIVETPVASPATISLQGTISGTNFTTFDTNDPATVAAADATEISFDGVAPTGYSVSINQSPINAGNTNAVSYTFSAAEVGATYNYTFSSSGGAGTVTGSGTVASATATISGINLSGLADGTITLSVTLTDVNGNTGSAATDTETKDTQAPTGYTVVIDQSPINSGNTNAVSYTFSAAEVGATYNYTFSSSGGAGTVTGSGTVASAAATISGINLSGLTDGTITLSVTLTDVNGNTGSAATDTETKETVAPTGYSVSINQSPINAGNTNAVSYTFSAAEVGATYNYTFSSSGGAGTVTGSGTVASATATISGINLSGLADGTITLSVTLTDVNGNTGSAATDTETKETVAPTGYTVVIDQSPINSGNTNAVSYTFSAAEVGATYNYTFSSSGGAGTVTGSGTVASATATISGINLSGLADGTITLSVTLTDVNGNTGSAATDTETKETVAPTGYSVAIDQSPINAGNTNAVSYTFSSAEVGATYNYTFSSSGGAGTVTGSGTVASATATISGINLSGLADGTITLSVTLTDVNGNTGSAATDTETKEAQPPSGYSVAIDQSPINAGNTNAVSYTFSSAEVGATYNYTFSSSGGAGTVTGSGTVASATATISGINLSSLADGTITLSVTLTDVSGNTGSAATDTETKDTQAPTGYTVAIDQNPINFGNTNAVSYTFASAEVGTTYDYTFSTSGGIETITGSGTIVTTTDQITGIDLSGLSDGTVTLLVTLTDPAGNEGLETMDTVNKNALPPAASIVISDTALTIGETAIITITFSEAVTGFDNTDLAAPNGTLTTVTSSDGNITFTATYTPTSDIEDDTNIIVLDNTGVTDSAGNTGTGTTDSLNFSIDLIQPTVTVEIDNNQLMTGETATVTITFSEAVTGFDNTDLTIQNGVLTDVSSFDGDITFTAIFTPTQDIQDDTNIITIDNTGFTDIAGNSGIGTTDSVIFSINTLAPPATTLTFNNGFSPNGDGINDTWVIEGLENFPSHKIQLFNRSGNRIFEAVDYQNDWNGEAKVSSSFGNGRLPAGSYYYIIETGTAEVAPFTGWIYINY</sequence>
<dbReference type="NCBIfam" id="TIGR04131">
    <property type="entry name" value="Bac_Flav_CTERM"/>
    <property type="match status" value="1"/>
</dbReference>
<dbReference type="OrthoDB" id="1157938at2"/>
<gene>
    <name evidence="3" type="ORF">FOF46_07025</name>
</gene>
<dbReference type="Pfam" id="PF13585">
    <property type="entry name" value="CHU_C"/>
    <property type="match status" value="1"/>
</dbReference>
<proteinExistence type="predicted"/>
<dbReference type="EMBL" id="VLNR01000011">
    <property type="protein sequence ID" value="TSE09759.1"/>
    <property type="molecule type" value="Genomic_DNA"/>
</dbReference>
<feature type="domain" description="Bacterial Ig-like" evidence="2">
    <location>
        <begin position="1282"/>
        <end position="1380"/>
    </location>
</feature>
<organism evidence="3 4">
    <name type="scientific">Aquimarina algiphila</name>
    <dbReference type="NCBI Taxonomy" id="2047982"/>
    <lineage>
        <taxon>Bacteria</taxon>
        <taxon>Pseudomonadati</taxon>
        <taxon>Bacteroidota</taxon>
        <taxon>Flavobacteriia</taxon>
        <taxon>Flavobacteriales</taxon>
        <taxon>Flavobacteriaceae</taxon>
        <taxon>Aquimarina</taxon>
    </lineage>
</organism>
<keyword evidence="1" id="KW-0732">Signal</keyword>
<dbReference type="Pfam" id="PF19078">
    <property type="entry name" value="Big_12"/>
    <property type="match status" value="2"/>
</dbReference>
<evidence type="ECO:0000256" key="1">
    <source>
        <dbReference type="SAM" id="SignalP"/>
    </source>
</evidence>
<feature type="chain" id="PRO_5022107486" evidence="1">
    <location>
        <begin position="23"/>
        <end position="1584"/>
    </location>
</feature>
<evidence type="ECO:0000313" key="4">
    <source>
        <dbReference type="Proteomes" id="UP000318833"/>
    </source>
</evidence>